<dbReference type="PANTHER" id="PTHR30349:SF64">
    <property type="entry name" value="PROPHAGE INTEGRASE INTD-RELATED"/>
    <property type="match status" value="1"/>
</dbReference>
<evidence type="ECO:0000256" key="3">
    <source>
        <dbReference type="ARBA" id="ARBA00023125"/>
    </source>
</evidence>
<proteinExistence type="inferred from homology"/>
<dbReference type="Pfam" id="PF14659">
    <property type="entry name" value="Phage_int_SAM_3"/>
    <property type="match status" value="1"/>
</dbReference>
<accession>A0ABQ1P898</accession>
<keyword evidence="9" id="KW-1185">Reference proteome</keyword>
<feature type="domain" description="Core-binding (CB)" evidence="7">
    <location>
        <begin position="67"/>
        <end position="157"/>
    </location>
</feature>
<protein>
    <submittedName>
        <fullName evidence="8">Site-specific integrase</fullName>
    </submittedName>
</protein>
<feature type="domain" description="Tyr recombinase" evidence="6">
    <location>
        <begin position="178"/>
        <end position="377"/>
    </location>
</feature>
<dbReference type="InterPro" id="IPR050090">
    <property type="entry name" value="Tyrosine_recombinase_XerCD"/>
</dbReference>
<dbReference type="PANTHER" id="PTHR30349">
    <property type="entry name" value="PHAGE INTEGRASE-RELATED"/>
    <property type="match status" value="1"/>
</dbReference>
<organism evidence="8 9">
    <name type="scientific">Enterococcus wangshanyuanii</name>
    <dbReference type="NCBI Taxonomy" id="2005703"/>
    <lineage>
        <taxon>Bacteria</taxon>
        <taxon>Bacillati</taxon>
        <taxon>Bacillota</taxon>
        <taxon>Bacilli</taxon>
        <taxon>Lactobacillales</taxon>
        <taxon>Enterococcaceae</taxon>
        <taxon>Enterococcus</taxon>
    </lineage>
</organism>
<dbReference type="EMBL" id="BMKI01000004">
    <property type="protein sequence ID" value="GGC92633.1"/>
    <property type="molecule type" value="Genomic_DNA"/>
</dbReference>
<dbReference type="Gene3D" id="1.10.150.130">
    <property type="match status" value="1"/>
</dbReference>
<evidence type="ECO:0000256" key="4">
    <source>
        <dbReference type="ARBA" id="ARBA00023172"/>
    </source>
</evidence>
<evidence type="ECO:0000256" key="1">
    <source>
        <dbReference type="ARBA" id="ARBA00008857"/>
    </source>
</evidence>
<dbReference type="PROSITE" id="PS51900">
    <property type="entry name" value="CB"/>
    <property type="match status" value="1"/>
</dbReference>
<dbReference type="Gene3D" id="1.10.443.10">
    <property type="entry name" value="Intergrase catalytic core"/>
    <property type="match status" value="1"/>
</dbReference>
<evidence type="ECO:0000256" key="5">
    <source>
        <dbReference type="PROSITE-ProRule" id="PRU01248"/>
    </source>
</evidence>
<dbReference type="InterPro" id="IPR002104">
    <property type="entry name" value="Integrase_catalytic"/>
</dbReference>
<evidence type="ECO:0000259" key="7">
    <source>
        <dbReference type="PROSITE" id="PS51900"/>
    </source>
</evidence>
<keyword evidence="3 5" id="KW-0238">DNA-binding</keyword>
<evidence type="ECO:0000256" key="2">
    <source>
        <dbReference type="ARBA" id="ARBA00022908"/>
    </source>
</evidence>
<evidence type="ECO:0000313" key="8">
    <source>
        <dbReference type="EMBL" id="GGC92633.1"/>
    </source>
</evidence>
<comment type="caution">
    <text evidence="8">The sequence shown here is derived from an EMBL/GenBank/DDBJ whole genome shotgun (WGS) entry which is preliminary data.</text>
</comment>
<dbReference type="PROSITE" id="PS51898">
    <property type="entry name" value="TYR_RECOMBINASE"/>
    <property type="match status" value="1"/>
</dbReference>
<reference evidence="9" key="1">
    <citation type="journal article" date="2019" name="Int. J. Syst. Evol. Microbiol.">
        <title>The Global Catalogue of Microorganisms (GCM) 10K type strain sequencing project: providing services to taxonomists for standard genome sequencing and annotation.</title>
        <authorList>
            <consortium name="The Broad Institute Genomics Platform"/>
            <consortium name="The Broad Institute Genome Sequencing Center for Infectious Disease"/>
            <person name="Wu L."/>
            <person name="Ma J."/>
        </authorList>
    </citation>
    <scope>NUCLEOTIDE SEQUENCE [LARGE SCALE GENOMIC DNA]</scope>
    <source>
        <strain evidence="9">CGMCC 1.15942</strain>
    </source>
</reference>
<evidence type="ECO:0000313" key="9">
    <source>
        <dbReference type="Proteomes" id="UP000630615"/>
    </source>
</evidence>
<evidence type="ECO:0000259" key="6">
    <source>
        <dbReference type="PROSITE" id="PS51898"/>
    </source>
</evidence>
<name>A0ABQ1P898_9ENTE</name>
<keyword evidence="2" id="KW-0229">DNA integration</keyword>
<gene>
    <name evidence="8" type="ORF">GCM10011573_22800</name>
</gene>
<dbReference type="InterPro" id="IPR010998">
    <property type="entry name" value="Integrase_recombinase_N"/>
</dbReference>
<keyword evidence="4" id="KW-0233">DNA recombination</keyword>
<dbReference type="InterPro" id="IPR004107">
    <property type="entry name" value="Integrase_SAM-like_N"/>
</dbReference>
<sequence length="401" mass="46839">MAKTKYPCVYQDAKGRFSYLIELGLDKVTGKRIQKKGTKDQLGKRFTSAKAAHQEVMRIKSEYLKSNGFANYDLTYEEFMEQSYIPHYQSSVQRSTWSSRECGLKQITSHFADKKLREITVLDCENYRIWLLSQSGYSQAYSSLMYGMFRKSLNYAVTLQFLNENISMRTKAIPKGKSVVAYWTKEEFEQVLSVVYKNDFYEHMCFVMIWLYYMTGVRVSEGLALNWNDVDLKRKKLRVHHTLDMKNQSDFIRKPYTKTESGMRIISLDDDTVSMLTEWKRVQKNHGVEQFILSYTDLPLYRSTVQRIIERYARLAKVHPIQGKGLRHSHVSYLINEFNADILVVSQRLGHSSPEITLKHYAHLWSRNDEGIAKQMTGNIQFTFAKESKIPNFSGNQAVKI</sequence>
<dbReference type="InterPro" id="IPR044068">
    <property type="entry name" value="CB"/>
</dbReference>
<dbReference type="InterPro" id="IPR013762">
    <property type="entry name" value="Integrase-like_cat_sf"/>
</dbReference>
<dbReference type="RefSeq" id="WP_088270120.1">
    <property type="nucleotide sequence ID" value="NZ_BMKI01000004.1"/>
</dbReference>
<dbReference type="Proteomes" id="UP000630615">
    <property type="component" value="Unassembled WGS sequence"/>
</dbReference>
<dbReference type="InterPro" id="IPR011010">
    <property type="entry name" value="DNA_brk_join_enz"/>
</dbReference>
<dbReference type="Pfam" id="PF00589">
    <property type="entry name" value="Phage_integrase"/>
    <property type="match status" value="1"/>
</dbReference>
<comment type="similarity">
    <text evidence="1">Belongs to the 'phage' integrase family.</text>
</comment>
<dbReference type="CDD" id="cd01189">
    <property type="entry name" value="INT_ICEBs1_C_like"/>
    <property type="match status" value="1"/>
</dbReference>
<dbReference type="SUPFAM" id="SSF56349">
    <property type="entry name" value="DNA breaking-rejoining enzymes"/>
    <property type="match status" value="1"/>
</dbReference>